<keyword evidence="2" id="KW-0560">Oxidoreductase</keyword>
<evidence type="ECO:0000259" key="1">
    <source>
        <dbReference type="Pfam" id="PF14748"/>
    </source>
</evidence>
<sequence>HMADLRNMVTSPGGTSAEAIYQMEKGGLRTVLSRAVYAAYRRTQTLGQEEAAKERS</sequence>
<dbReference type="EMBL" id="CADCWE010000214">
    <property type="protein sequence ID" value="CAA9555280.1"/>
    <property type="molecule type" value="Genomic_DNA"/>
</dbReference>
<dbReference type="InterPro" id="IPR008927">
    <property type="entry name" value="6-PGluconate_DH-like_C_sf"/>
</dbReference>
<accession>A0A6J4UMN5</accession>
<gene>
    <name evidence="2" type="ORF">AVDCRST_MAG73-3231</name>
</gene>
<dbReference type="EC" id="1.5.1.2" evidence="2"/>
<dbReference type="GO" id="GO:0004735">
    <property type="term" value="F:pyrroline-5-carboxylate reductase activity"/>
    <property type="evidence" value="ECO:0007669"/>
    <property type="project" value="UniProtKB-EC"/>
</dbReference>
<feature type="non-terminal residue" evidence="2">
    <location>
        <position position="1"/>
    </location>
</feature>
<feature type="domain" description="Pyrroline-5-carboxylate reductase dimerisation" evidence="1">
    <location>
        <begin position="1"/>
        <end position="45"/>
    </location>
</feature>
<evidence type="ECO:0000313" key="2">
    <source>
        <dbReference type="EMBL" id="CAA9555280.1"/>
    </source>
</evidence>
<dbReference type="AlphaFoldDB" id="A0A6J4UMN5"/>
<proteinExistence type="predicted"/>
<dbReference type="SUPFAM" id="SSF48179">
    <property type="entry name" value="6-phosphogluconate dehydrogenase C-terminal domain-like"/>
    <property type="match status" value="1"/>
</dbReference>
<dbReference type="Gene3D" id="1.10.3730.10">
    <property type="entry name" value="ProC C-terminal domain-like"/>
    <property type="match status" value="1"/>
</dbReference>
<protein>
    <submittedName>
        <fullName evidence="2">Pyrroline-5-carboxylate reductase</fullName>
        <ecNumber evidence="2">1.5.1.2</ecNumber>
    </submittedName>
</protein>
<dbReference type="InterPro" id="IPR029036">
    <property type="entry name" value="P5CR_dimer"/>
</dbReference>
<dbReference type="Pfam" id="PF14748">
    <property type="entry name" value="P5CR_dimer"/>
    <property type="match status" value="1"/>
</dbReference>
<name>A0A6J4UMN5_9BACT</name>
<reference evidence="2" key="1">
    <citation type="submission" date="2020-02" db="EMBL/GenBank/DDBJ databases">
        <authorList>
            <person name="Meier V. D."/>
        </authorList>
    </citation>
    <scope>NUCLEOTIDE SEQUENCE</scope>
    <source>
        <strain evidence="2">AVDCRST_MAG73</strain>
    </source>
</reference>
<organism evidence="2">
    <name type="scientific">uncultured Thermomicrobiales bacterium</name>
    <dbReference type="NCBI Taxonomy" id="1645740"/>
    <lineage>
        <taxon>Bacteria</taxon>
        <taxon>Pseudomonadati</taxon>
        <taxon>Thermomicrobiota</taxon>
        <taxon>Thermomicrobia</taxon>
        <taxon>Thermomicrobiales</taxon>
        <taxon>environmental samples</taxon>
    </lineage>
</organism>